<accession>S4PYA2</accession>
<dbReference type="EMBL" id="GAIX01003643">
    <property type="protein sequence ID" value="JAA88917.1"/>
    <property type="molecule type" value="Transcribed_RNA"/>
</dbReference>
<dbReference type="AlphaFoldDB" id="S4PYA2"/>
<name>S4PYA2_9NEOP</name>
<proteinExistence type="predicted"/>
<reference evidence="1" key="1">
    <citation type="journal article" date="2013" name="BMC Genomics">
        <title>Unscrambling butterfly oogenesis.</title>
        <authorList>
            <person name="Carter J.M."/>
            <person name="Baker S.C."/>
            <person name="Pink R."/>
            <person name="Carter D.R."/>
            <person name="Collins A."/>
            <person name="Tomlin J."/>
            <person name="Gibbs M."/>
            <person name="Breuker C.J."/>
        </authorList>
    </citation>
    <scope>NUCLEOTIDE SEQUENCE</scope>
    <source>
        <tissue evidence="1">Ovary</tissue>
    </source>
</reference>
<sequence length="70" mass="8158">MLCEVIYNSHQAYNSTASLYPTLFTPMIYNSPVHYILCIAFHVDQCLPSDCWCCTTFYGKRYPPFTVQHL</sequence>
<organism evidence="1">
    <name type="scientific">Pararge aegeria</name>
    <name type="common">speckled wood butterfly</name>
    <dbReference type="NCBI Taxonomy" id="116150"/>
    <lineage>
        <taxon>Eukaryota</taxon>
        <taxon>Metazoa</taxon>
        <taxon>Ecdysozoa</taxon>
        <taxon>Arthropoda</taxon>
        <taxon>Hexapoda</taxon>
        <taxon>Insecta</taxon>
        <taxon>Pterygota</taxon>
        <taxon>Neoptera</taxon>
        <taxon>Endopterygota</taxon>
        <taxon>Lepidoptera</taxon>
        <taxon>Glossata</taxon>
        <taxon>Ditrysia</taxon>
        <taxon>Papilionoidea</taxon>
        <taxon>Nymphalidae</taxon>
        <taxon>Satyrinae</taxon>
        <taxon>Satyrini</taxon>
        <taxon>Parargina</taxon>
        <taxon>Pararge</taxon>
    </lineage>
</organism>
<protein>
    <submittedName>
        <fullName evidence="1">Uncharacterized protein</fullName>
    </submittedName>
</protein>
<reference evidence="1" key="2">
    <citation type="submission" date="2013-05" db="EMBL/GenBank/DDBJ databases">
        <authorList>
            <person name="Carter J.-M."/>
            <person name="Baker S.C."/>
            <person name="Pink R."/>
            <person name="Carter D.R.F."/>
            <person name="Collins A."/>
            <person name="Tomlin J."/>
            <person name="Gibbs M."/>
            <person name="Breuker C.J."/>
        </authorList>
    </citation>
    <scope>NUCLEOTIDE SEQUENCE</scope>
    <source>
        <tissue evidence="1">Ovary</tissue>
    </source>
</reference>
<evidence type="ECO:0000313" key="1">
    <source>
        <dbReference type="EMBL" id="JAA88917.1"/>
    </source>
</evidence>